<accession>A0A7R9GUA6</accession>
<evidence type="ECO:0000256" key="1">
    <source>
        <dbReference type="SAM" id="MobiDB-lite"/>
    </source>
</evidence>
<dbReference type="InterPro" id="IPR050996">
    <property type="entry name" value="Docking_Protein_DOK"/>
</dbReference>
<dbReference type="AlphaFoldDB" id="A0A7R9GUA6"/>
<dbReference type="Gene3D" id="2.30.29.30">
    <property type="entry name" value="Pleckstrin-homology domain (PH domain)/Phosphotyrosine-binding domain (PTB)"/>
    <property type="match status" value="2"/>
</dbReference>
<dbReference type="Pfam" id="PF02174">
    <property type="entry name" value="IRS"/>
    <property type="match status" value="1"/>
</dbReference>
<dbReference type="GO" id="GO:0007169">
    <property type="term" value="P:cell surface receptor protein tyrosine kinase signaling pathway"/>
    <property type="evidence" value="ECO:0007669"/>
    <property type="project" value="TreeGrafter"/>
</dbReference>
<evidence type="ECO:0000313" key="3">
    <source>
        <dbReference type="EMBL" id="CAD7397710.1"/>
    </source>
</evidence>
<feature type="compositionally biased region" description="Basic and acidic residues" evidence="1">
    <location>
        <begin position="1"/>
        <end position="11"/>
    </location>
</feature>
<organism evidence="3">
    <name type="scientific">Timema poppense</name>
    <name type="common">Walking stick</name>
    <dbReference type="NCBI Taxonomy" id="170557"/>
    <lineage>
        <taxon>Eukaryota</taxon>
        <taxon>Metazoa</taxon>
        <taxon>Ecdysozoa</taxon>
        <taxon>Arthropoda</taxon>
        <taxon>Hexapoda</taxon>
        <taxon>Insecta</taxon>
        <taxon>Pterygota</taxon>
        <taxon>Neoptera</taxon>
        <taxon>Polyneoptera</taxon>
        <taxon>Phasmatodea</taxon>
        <taxon>Timematodea</taxon>
        <taxon>Timematoidea</taxon>
        <taxon>Timematidae</taxon>
        <taxon>Timema</taxon>
    </lineage>
</organism>
<name>A0A7R9GUA6_TIMPO</name>
<gene>
    <name evidence="3" type="ORF">TPSB3V08_LOCUS1299</name>
</gene>
<dbReference type="InterPro" id="IPR011993">
    <property type="entry name" value="PH-like_dom_sf"/>
</dbReference>
<dbReference type="InterPro" id="IPR002404">
    <property type="entry name" value="IRS_PTB"/>
</dbReference>
<dbReference type="SMART" id="SM01244">
    <property type="entry name" value="IRS"/>
    <property type="match status" value="1"/>
</dbReference>
<reference evidence="3" key="1">
    <citation type="submission" date="2020-11" db="EMBL/GenBank/DDBJ databases">
        <authorList>
            <person name="Tran Van P."/>
        </authorList>
    </citation>
    <scope>NUCLEOTIDE SEQUENCE</scope>
</reference>
<dbReference type="SMART" id="SM00310">
    <property type="entry name" value="PTBI"/>
    <property type="match status" value="1"/>
</dbReference>
<dbReference type="GO" id="GO:0005737">
    <property type="term" value="C:cytoplasm"/>
    <property type="evidence" value="ECO:0007669"/>
    <property type="project" value="TreeGrafter"/>
</dbReference>
<sequence>MRDRRQSENFKRTRPTMASATPLDSDGHLEVLRISLPSSSMYYHLSRGLLLLRANRRVSRLTLSLHIGSNTDAQSNVLIGQESAPKPPPPLKDCTCKPQKSWHKKFCQVFKPSKRGIERLEVFDSEDDTGTNTSLRIITLENCVKITPDAQKHQLNVFTILTFLAILTTSTASCERGFCRHNRHKMANRNSLKTETQHDLLRISVNGSTLSELYPTVAIVTKTSTHHIAALSENEMSEWIRVFQSVAFKDDCSRRTIEEDNDLYCSSGEGVFMVNLVPSEASRRCGLEPGAYTLVVSSAAIQLRDSANHHLHFVWPYRYIRRYGYREGKFTFEAGRKCDTGEGTFHLEHSNQQEIFRCLSSKMKSMRKLLRGDAAIVCGDTQFQAALSMEAGSRSPLPPSPTSTTTLLDIDFSNAISQSSLKPLISPTTEVKPLIAPKPKLKPVKAPRKHILASSYSQSKLLLGHDELSTDSFERFGKYRKFSGVDLVAGSMVSVSPLLSSADTDQSSAYDKVEVRKEAWRTLGMDDMTHTERCVDSEQEPNHVLPESKLSNIEPRVVPCSKILPQQVSNKSADPSENYDTLQHFGSSSKLNTNSGYQHIQSPVGLAPISFPAPEPSQDQCISWNDYSVIEEGFQSFRLADDSHQGYGMIRKKPAPDAQAFVSPSHKMYNEQEYALVVKPKRV</sequence>
<dbReference type="GO" id="GO:0007265">
    <property type="term" value="P:Ras protein signal transduction"/>
    <property type="evidence" value="ECO:0007669"/>
    <property type="project" value="TreeGrafter"/>
</dbReference>
<feature type="region of interest" description="Disordered" evidence="1">
    <location>
        <begin position="1"/>
        <end position="22"/>
    </location>
</feature>
<dbReference type="GO" id="GO:0043410">
    <property type="term" value="P:positive regulation of MAPK cascade"/>
    <property type="evidence" value="ECO:0007669"/>
    <property type="project" value="TreeGrafter"/>
</dbReference>
<dbReference type="EMBL" id="OD000454">
    <property type="protein sequence ID" value="CAD7397710.1"/>
    <property type="molecule type" value="Genomic_DNA"/>
</dbReference>
<dbReference type="SMART" id="SM00233">
    <property type="entry name" value="PH"/>
    <property type="match status" value="1"/>
</dbReference>
<protein>
    <recommendedName>
        <fullName evidence="2">IRS-type PTB domain-containing protein</fullName>
    </recommendedName>
</protein>
<dbReference type="InterPro" id="IPR001849">
    <property type="entry name" value="PH_domain"/>
</dbReference>
<dbReference type="PANTHER" id="PTHR21258:SF62">
    <property type="entry name" value="INSULIN RECEPTOR SUBSTRATE 1"/>
    <property type="match status" value="1"/>
</dbReference>
<feature type="domain" description="IRS-type PTB" evidence="2">
    <location>
        <begin position="268"/>
        <end position="373"/>
    </location>
</feature>
<evidence type="ECO:0000259" key="2">
    <source>
        <dbReference type="PROSITE" id="PS51064"/>
    </source>
</evidence>
<dbReference type="PANTHER" id="PTHR21258">
    <property type="entry name" value="DOCKING PROTEIN RELATED"/>
    <property type="match status" value="1"/>
</dbReference>
<dbReference type="SUPFAM" id="SSF50729">
    <property type="entry name" value="PH domain-like"/>
    <property type="match status" value="2"/>
</dbReference>
<proteinExistence type="predicted"/>
<dbReference type="PROSITE" id="PS51064">
    <property type="entry name" value="IRS_PTB"/>
    <property type="match status" value="1"/>
</dbReference>